<evidence type="ECO:0000256" key="4">
    <source>
        <dbReference type="PROSITE-ProRule" id="PRU00169"/>
    </source>
</evidence>
<keyword evidence="3" id="KW-0408">Iron</keyword>
<dbReference type="PANTHER" id="PTHR45138">
    <property type="entry name" value="REGULATORY COMPONENTS OF SENSORY TRANSDUCTION SYSTEM"/>
    <property type="match status" value="1"/>
</dbReference>
<evidence type="ECO:0000313" key="7">
    <source>
        <dbReference type="EMBL" id="TCS76764.1"/>
    </source>
</evidence>
<dbReference type="Gene3D" id="3.40.50.2300">
    <property type="match status" value="2"/>
</dbReference>
<dbReference type="Proteomes" id="UP000295188">
    <property type="component" value="Unassembled WGS sequence"/>
</dbReference>
<comment type="caution">
    <text evidence="7">The sequence shown here is derived from an EMBL/GenBank/DDBJ whole genome shotgun (WGS) entry which is preliminary data.</text>
</comment>
<dbReference type="InterPro" id="IPR000160">
    <property type="entry name" value="GGDEF_dom"/>
</dbReference>
<dbReference type="InterPro" id="IPR043128">
    <property type="entry name" value="Rev_trsase/Diguanyl_cyclase"/>
</dbReference>
<evidence type="ECO:0000259" key="6">
    <source>
        <dbReference type="PROSITE" id="PS50887"/>
    </source>
</evidence>
<dbReference type="SMART" id="SM00267">
    <property type="entry name" value="GGDEF"/>
    <property type="match status" value="1"/>
</dbReference>
<dbReference type="GO" id="GO:0043709">
    <property type="term" value="P:cell adhesion involved in single-species biofilm formation"/>
    <property type="evidence" value="ECO:0007669"/>
    <property type="project" value="TreeGrafter"/>
</dbReference>
<dbReference type="InterPro" id="IPR029787">
    <property type="entry name" value="Nucleotide_cyclase"/>
</dbReference>
<feature type="domain" description="GGDEF" evidence="6">
    <location>
        <begin position="301"/>
        <end position="430"/>
    </location>
</feature>
<organism evidence="7 8">
    <name type="scientific">Pectinatus cerevisiiphilus</name>
    <dbReference type="NCBI Taxonomy" id="86956"/>
    <lineage>
        <taxon>Bacteria</taxon>
        <taxon>Bacillati</taxon>
        <taxon>Bacillota</taxon>
        <taxon>Negativicutes</taxon>
        <taxon>Selenomonadales</taxon>
        <taxon>Selenomonadaceae</taxon>
        <taxon>Pectinatus</taxon>
    </lineage>
</organism>
<dbReference type="InterPro" id="IPR050469">
    <property type="entry name" value="Diguanylate_Cyclase"/>
</dbReference>
<keyword evidence="8" id="KW-1185">Reference proteome</keyword>
<protein>
    <submittedName>
        <fullName evidence="7">Diguanylate cyclase (GGDEF)-like protein/hemerythrin-like metal-binding protein</fullName>
    </submittedName>
</protein>
<dbReference type="CDD" id="cd00156">
    <property type="entry name" value="REC"/>
    <property type="match status" value="1"/>
</dbReference>
<evidence type="ECO:0000256" key="2">
    <source>
        <dbReference type="ARBA" id="ARBA00022723"/>
    </source>
</evidence>
<dbReference type="Pfam" id="PF00072">
    <property type="entry name" value="Response_reg"/>
    <property type="match status" value="1"/>
</dbReference>
<gene>
    <name evidence="7" type="ORF">EDC37_1209</name>
</gene>
<dbReference type="GO" id="GO:0052621">
    <property type="term" value="F:diguanylate cyclase activity"/>
    <property type="evidence" value="ECO:0007669"/>
    <property type="project" value="TreeGrafter"/>
</dbReference>
<dbReference type="Gene3D" id="1.20.120.50">
    <property type="entry name" value="Hemerythrin-like"/>
    <property type="match status" value="1"/>
</dbReference>
<feature type="domain" description="Response regulatory" evidence="5">
    <location>
        <begin position="138"/>
        <end position="251"/>
    </location>
</feature>
<dbReference type="FunFam" id="3.30.70.270:FF:000001">
    <property type="entry name" value="Diguanylate cyclase domain protein"/>
    <property type="match status" value="1"/>
</dbReference>
<dbReference type="InterPro" id="IPR012312">
    <property type="entry name" value="Hemerythrin-like"/>
</dbReference>
<evidence type="ECO:0000256" key="1">
    <source>
        <dbReference type="ARBA" id="ARBA00010587"/>
    </source>
</evidence>
<dbReference type="GO" id="GO:0005886">
    <property type="term" value="C:plasma membrane"/>
    <property type="evidence" value="ECO:0007669"/>
    <property type="project" value="TreeGrafter"/>
</dbReference>
<dbReference type="NCBIfam" id="TIGR02481">
    <property type="entry name" value="hemeryth_dom"/>
    <property type="match status" value="1"/>
</dbReference>
<dbReference type="GO" id="GO:0046872">
    <property type="term" value="F:metal ion binding"/>
    <property type="evidence" value="ECO:0007669"/>
    <property type="project" value="UniProtKB-KW"/>
</dbReference>
<comment type="similarity">
    <text evidence="1">Belongs to the hemerythrin family.</text>
</comment>
<proteinExistence type="inferred from homology"/>
<dbReference type="InterPro" id="IPR011006">
    <property type="entry name" value="CheY-like_superfamily"/>
</dbReference>
<dbReference type="PANTHER" id="PTHR45138:SF9">
    <property type="entry name" value="DIGUANYLATE CYCLASE DGCM-RELATED"/>
    <property type="match status" value="1"/>
</dbReference>
<dbReference type="Pfam" id="PF00990">
    <property type="entry name" value="GGDEF"/>
    <property type="match status" value="1"/>
</dbReference>
<reference evidence="7 8" key="1">
    <citation type="submission" date="2019-03" db="EMBL/GenBank/DDBJ databases">
        <title>Genomic Encyclopedia of Type Strains, Phase IV (KMG-IV): sequencing the most valuable type-strain genomes for metagenomic binning, comparative biology and taxonomic classification.</title>
        <authorList>
            <person name="Goeker M."/>
        </authorList>
    </citation>
    <scope>NUCLEOTIDE SEQUENCE [LARGE SCALE GENOMIC DNA]</scope>
    <source>
        <strain evidence="7 8">DSM 20467</strain>
    </source>
</reference>
<evidence type="ECO:0000313" key="8">
    <source>
        <dbReference type="Proteomes" id="UP000295188"/>
    </source>
</evidence>
<dbReference type="SUPFAM" id="SSF52172">
    <property type="entry name" value="CheY-like"/>
    <property type="match status" value="2"/>
</dbReference>
<dbReference type="GO" id="GO:1902201">
    <property type="term" value="P:negative regulation of bacterial-type flagellum-dependent cell motility"/>
    <property type="evidence" value="ECO:0007669"/>
    <property type="project" value="TreeGrafter"/>
</dbReference>
<dbReference type="RefSeq" id="WP_132551217.1">
    <property type="nucleotide sequence ID" value="NZ_SMAA01000020.1"/>
</dbReference>
<dbReference type="SUPFAM" id="SSF47188">
    <property type="entry name" value="Hemerythrin-like"/>
    <property type="match status" value="1"/>
</dbReference>
<keyword evidence="2" id="KW-0479">Metal-binding</keyword>
<dbReference type="NCBIfam" id="TIGR00254">
    <property type="entry name" value="GGDEF"/>
    <property type="match status" value="1"/>
</dbReference>
<dbReference type="PROSITE" id="PS50887">
    <property type="entry name" value="GGDEF"/>
    <property type="match status" value="1"/>
</dbReference>
<comment type="caution">
    <text evidence="4">Lacks conserved residue(s) required for the propagation of feature annotation.</text>
</comment>
<dbReference type="InterPro" id="IPR001789">
    <property type="entry name" value="Sig_transdc_resp-reg_receiver"/>
</dbReference>
<dbReference type="EMBL" id="SMAA01000020">
    <property type="protein sequence ID" value="TCS76764.1"/>
    <property type="molecule type" value="Genomic_DNA"/>
</dbReference>
<dbReference type="CDD" id="cd01949">
    <property type="entry name" value="GGDEF"/>
    <property type="match status" value="1"/>
</dbReference>
<dbReference type="SUPFAM" id="SSF55073">
    <property type="entry name" value="Nucleotide cyclase"/>
    <property type="match status" value="1"/>
</dbReference>
<name>A0A4V2URB1_9FIRM</name>
<dbReference type="InterPro" id="IPR035938">
    <property type="entry name" value="Hemerythrin-like_sf"/>
</dbReference>
<dbReference type="Pfam" id="PF01814">
    <property type="entry name" value="Hemerythrin"/>
    <property type="match status" value="1"/>
</dbReference>
<accession>A0A4V2URB1</accession>
<sequence>MEKMRVLHIVSDKSFAQKIQKLVEANGFSYVQLCFGRETDEVFDEVFAETEYKLIVLDQFAPSLPVRELLAKIKAKNLDVPSIIVVSAQHDFEKEKYYSQLGIMAHFTKADFDEKRFAKYLQTIKAEAENTAFLEAMRIAVLDDSRFNLDVIKQIFAAADIQKVDYYQDAAKFVEEKKQYDLYLVNLGMPGYCGEVLVNYIRQLNSEAIIILMTAHDNKQIIAHCLSLGADDFIMKPIDCKLFMLRINSCINHHKMKKELILKNNELLKLAEKDNLTNIYNRTYFTKRYKENFLAAKQEGSPFALIMTDIDDFKNINDEYGHLEGDHVLKEFTAILQNNITADEVVCRWGGEEFITILKTGDLAKVMAVAEKMRSDVNAHIFKSATGLTASFGVACWRADDTKESLLRRLDNSLYLAKITGKNKIVCEEKVKVMENGVPIQIEWSPFWASGNEEIDKDHRKLVQDTNQIIANYVNNGNDRIVFTTLARIIKNMPGHFDTEEHIIQRFKYANYEEHRENHHELIAKTIDIYNACLAHKYSAMKVVEFIVQEILVGHIVKKDFGFYDIFTK</sequence>
<dbReference type="GO" id="GO:0000160">
    <property type="term" value="P:phosphorelay signal transduction system"/>
    <property type="evidence" value="ECO:0007669"/>
    <property type="project" value="InterPro"/>
</dbReference>
<dbReference type="CDD" id="cd12107">
    <property type="entry name" value="Hemerythrin"/>
    <property type="match status" value="1"/>
</dbReference>
<dbReference type="InterPro" id="IPR012827">
    <property type="entry name" value="Hemerythrin_metal-bd"/>
</dbReference>
<dbReference type="SMART" id="SM00448">
    <property type="entry name" value="REC"/>
    <property type="match status" value="2"/>
</dbReference>
<evidence type="ECO:0000259" key="5">
    <source>
        <dbReference type="PROSITE" id="PS50110"/>
    </source>
</evidence>
<dbReference type="OrthoDB" id="1674430at2"/>
<dbReference type="AlphaFoldDB" id="A0A4V2URB1"/>
<dbReference type="PROSITE" id="PS50110">
    <property type="entry name" value="RESPONSE_REGULATORY"/>
    <property type="match status" value="1"/>
</dbReference>
<evidence type="ECO:0000256" key="3">
    <source>
        <dbReference type="ARBA" id="ARBA00023004"/>
    </source>
</evidence>
<dbReference type="Gene3D" id="3.30.70.270">
    <property type="match status" value="1"/>
</dbReference>